<gene>
    <name evidence="3" type="ORF">Ctaglu_27130</name>
</gene>
<dbReference type="OrthoDB" id="9798761at2"/>
<comment type="caution">
    <text evidence="3">The sequence shown here is derived from an EMBL/GenBank/DDBJ whole genome shotgun (WGS) entry which is preliminary data.</text>
</comment>
<dbReference type="RefSeq" id="WP_125002577.1">
    <property type="nucleotide sequence ID" value="NZ_BHYK01000014.1"/>
</dbReference>
<evidence type="ECO:0000259" key="2">
    <source>
        <dbReference type="Pfam" id="PF07510"/>
    </source>
</evidence>
<dbReference type="InterPro" id="IPR004919">
    <property type="entry name" value="GmrSD_N"/>
</dbReference>
<dbReference type="Pfam" id="PF03235">
    <property type="entry name" value="GmrSD_N"/>
    <property type="match status" value="1"/>
</dbReference>
<dbReference type="AlphaFoldDB" id="A0A401UNJ0"/>
<reference evidence="3 4" key="1">
    <citation type="submission" date="2018-11" db="EMBL/GenBank/DDBJ databases">
        <title>Genome sequencing and assembly of Clostridium tagluense strain A121.</title>
        <authorList>
            <person name="Murakami T."/>
            <person name="Segawa T."/>
            <person name="Shcherbakova V.A."/>
            <person name="Mori H."/>
            <person name="Yoshimura Y."/>
        </authorList>
    </citation>
    <scope>NUCLEOTIDE SEQUENCE [LARGE SCALE GENOMIC DNA]</scope>
    <source>
        <strain evidence="3 4">A121</strain>
    </source>
</reference>
<evidence type="ECO:0000313" key="4">
    <source>
        <dbReference type="Proteomes" id="UP000287872"/>
    </source>
</evidence>
<proteinExistence type="predicted"/>
<name>A0A401UNJ0_9CLOT</name>
<dbReference type="PANTHER" id="PTHR35149">
    <property type="entry name" value="SLL5132 PROTEIN"/>
    <property type="match status" value="1"/>
</dbReference>
<evidence type="ECO:0000259" key="1">
    <source>
        <dbReference type="Pfam" id="PF03235"/>
    </source>
</evidence>
<feature type="domain" description="GmrSD restriction endonucleases N-terminal" evidence="1">
    <location>
        <begin position="11"/>
        <end position="220"/>
    </location>
</feature>
<dbReference type="Proteomes" id="UP000287872">
    <property type="component" value="Unassembled WGS sequence"/>
</dbReference>
<sequence length="670" mass="79038">MNAQETKLQFLLEGTKQYVIPLFQREYSWGQSQWKTLFNDLLELYNEPNPKDHFMGSIVTMPVFSRPEGVAKYSVIDGQQRLTTFFIILSVIRDCAKEIGGKLPDIVNELYLFNKFSEGNDYYKLLPTQGDRKNFFKTMSGSQNGTEDNLNQMSKAYNYFSKQIKIKKIDVEKLLKTLTNSLLIVSITLNKDDNPYRIFESLNGTGLPLAESDLIRNYFFMRIHINDQENVHKNLWKPMQVSFDNFDKENEKGKTLSDFIRHFLIKDWGQIKEKEVYSSLKEIADRKSDDEIILYLTDIYDCSRHYLKLLNPDLEGNSKIRERIKRLNRLDVTTSYCFILNLYALYSHKKISADDFSELLSIVENFVIRRFICGVPANQYNKIFPTLFRSINKDNIVKSLMEQLKDKNYPKNTKFKTQLLTLALYGRGKDNKVKLILESLESWHGHKEQIEFEKLQIEHIMPQTLTDEWQKHLGDNWENTYDNYVHSIGNLTLTGYNPELSNLPYRLKKKEYKNSHLELNKYFEYIDTWNEEQIINRASELAECALKTWPSFHSNESENDITNIIVSDVTGKKPVSLFMLNEKFQVSTWKEVLIKTLENTYILDEQVFFILNQEYPNRINPNKDKLRVPYDFKNGYFVEVNQSAESIKKFCLQIINRFELSEEDWKVETI</sequence>
<dbReference type="PANTHER" id="PTHR35149:SF2">
    <property type="entry name" value="DUF262 DOMAIN-CONTAINING PROTEIN"/>
    <property type="match status" value="1"/>
</dbReference>
<feature type="domain" description="GmrSD restriction endonucleases C-terminal" evidence="2">
    <location>
        <begin position="409"/>
        <end position="543"/>
    </location>
</feature>
<evidence type="ECO:0000313" key="3">
    <source>
        <dbReference type="EMBL" id="GCD11090.1"/>
    </source>
</evidence>
<keyword evidence="4" id="KW-1185">Reference proteome</keyword>
<accession>A0A401UNJ0</accession>
<dbReference type="Pfam" id="PF07510">
    <property type="entry name" value="GmrSD_C"/>
    <property type="match status" value="1"/>
</dbReference>
<protein>
    <recommendedName>
        <fullName evidence="5">DUF262 domain-containing protein</fullName>
    </recommendedName>
</protein>
<dbReference type="InterPro" id="IPR011089">
    <property type="entry name" value="GmrSD_C"/>
</dbReference>
<dbReference type="EMBL" id="BHYK01000014">
    <property type="protein sequence ID" value="GCD11090.1"/>
    <property type="molecule type" value="Genomic_DNA"/>
</dbReference>
<evidence type="ECO:0008006" key="5">
    <source>
        <dbReference type="Google" id="ProtNLM"/>
    </source>
</evidence>
<organism evidence="3 4">
    <name type="scientific">Clostridium tagluense</name>
    <dbReference type="NCBI Taxonomy" id="360422"/>
    <lineage>
        <taxon>Bacteria</taxon>
        <taxon>Bacillati</taxon>
        <taxon>Bacillota</taxon>
        <taxon>Clostridia</taxon>
        <taxon>Eubacteriales</taxon>
        <taxon>Clostridiaceae</taxon>
        <taxon>Clostridium</taxon>
    </lineage>
</organism>